<accession>A0A1X7UR23</accession>
<organism evidence="2">
    <name type="scientific">Amphimedon queenslandica</name>
    <name type="common">Sponge</name>
    <dbReference type="NCBI Taxonomy" id="400682"/>
    <lineage>
        <taxon>Eukaryota</taxon>
        <taxon>Metazoa</taxon>
        <taxon>Porifera</taxon>
        <taxon>Demospongiae</taxon>
        <taxon>Heteroscleromorpha</taxon>
        <taxon>Haplosclerida</taxon>
        <taxon>Niphatidae</taxon>
        <taxon>Amphimedon</taxon>
    </lineage>
</organism>
<keyword evidence="1" id="KW-0732">Signal</keyword>
<dbReference type="AlphaFoldDB" id="A0A1X7UR23"/>
<reference evidence="2" key="1">
    <citation type="submission" date="2017-05" db="UniProtKB">
        <authorList>
            <consortium name="EnsemblMetazoa"/>
        </authorList>
    </citation>
    <scope>IDENTIFICATION</scope>
</reference>
<sequence>MMTAFQRMILVVAVVFMIAIVLVECKYECFSDPYCKNFTMIASSASACCAKGRSYLKVTEGGPFSVCKSC</sequence>
<proteinExistence type="predicted"/>
<feature type="chain" id="PRO_5012710948" evidence="1">
    <location>
        <begin position="26"/>
        <end position="70"/>
    </location>
</feature>
<evidence type="ECO:0000313" key="2">
    <source>
        <dbReference type="EnsemblMetazoa" id="Aqu2.1.30445_001"/>
    </source>
</evidence>
<protein>
    <submittedName>
        <fullName evidence="2">Uncharacterized protein</fullName>
    </submittedName>
</protein>
<dbReference type="InParanoid" id="A0A1X7UR23"/>
<dbReference type="EnsemblMetazoa" id="Aqu2.1.30445_001">
    <property type="protein sequence ID" value="Aqu2.1.30445_001"/>
    <property type="gene ID" value="Aqu2.1.30445"/>
</dbReference>
<name>A0A1X7UR23_AMPQE</name>
<evidence type="ECO:0000256" key="1">
    <source>
        <dbReference type="SAM" id="SignalP"/>
    </source>
</evidence>
<feature type="signal peptide" evidence="1">
    <location>
        <begin position="1"/>
        <end position="25"/>
    </location>
</feature>